<dbReference type="AlphaFoldDB" id="A0A0V0TW24"/>
<gene>
    <name evidence="2" type="ORF">T05_10269</name>
</gene>
<name>A0A0V0TW24_9BILA</name>
<evidence type="ECO:0000256" key="1">
    <source>
        <dbReference type="SAM" id="Phobius"/>
    </source>
</evidence>
<keyword evidence="1" id="KW-1133">Transmembrane helix</keyword>
<evidence type="ECO:0000313" key="3">
    <source>
        <dbReference type="Proteomes" id="UP000055048"/>
    </source>
</evidence>
<organism evidence="2 3">
    <name type="scientific">Trichinella murrelli</name>
    <dbReference type="NCBI Taxonomy" id="144512"/>
    <lineage>
        <taxon>Eukaryota</taxon>
        <taxon>Metazoa</taxon>
        <taxon>Ecdysozoa</taxon>
        <taxon>Nematoda</taxon>
        <taxon>Enoplea</taxon>
        <taxon>Dorylaimia</taxon>
        <taxon>Trichinellida</taxon>
        <taxon>Trichinellidae</taxon>
        <taxon>Trichinella</taxon>
    </lineage>
</organism>
<evidence type="ECO:0000313" key="2">
    <source>
        <dbReference type="EMBL" id="KRX43176.1"/>
    </source>
</evidence>
<proteinExistence type="predicted"/>
<keyword evidence="1" id="KW-0472">Membrane</keyword>
<sequence>MDERQSGEFYVTSAAVIIAVAFAAFVQLRSEFSLVASMHECVSFCTITLNRLETFMTDFKGFADEYREKKQELDAFHATYNGDE</sequence>
<comment type="caution">
    <text evidence="2">The sequence shown here is derived from an EMBL/GenBank/DDBJ whole genome shotgun (WGS) entry which is preliminary data.</text>
</comment>
<dbReference type="EMBL" id="JYDJ01000125">
    <property type="protein sequence ID" value="KRX43176.1"/>
    <property type="molecule type" value="Genomic_DNA"/>
</dbReference>
<feature type="transmembrane region" description="Helical" evidence="1">
    <location>
        <begin position="9"/>
        <end position="28"/>
    </location>
</feature>
<protein>
    <submittedName>
        <fullName evidence="2">Uncharacterized protein</fullName>
    </submittedName>
</protein>
<reference evidence="2 3" key="1">
    <citation type="submission" date="2015-01" db="EMBL/GenBank/DDBJ databases">
        <title>Evolution of Trichinella species and genotypes.</title>
        <authorList>
            <person name="Korhonen P.K."/>
            <person name="Edoardo P."/>
            <person name="Giuseppe L.R."/>
            <person name="Gasser R.B."/>
        </authorList>
    </citation>
    <scope>NUCLEOTIDE SEQUENCE [LARGE SCALE GENOMIC DNA]</scope>
    <source>
        <strain evidence="2">ISS417</strain>
    </source>
</reference>
<dbReference type="Proteomes" id="UP000055048">
    <property type="component" value="Unassembled WGS sequence"/>
</dbReference>
<keyword evidence="3" id="KW-1185">Reference proteome</keyword>
<accession>A0A0V0TW24</accession>
<keyword evidence="1" id="KW-0812">Transmembrane</keyword>